<accession>A0ABS8WSS5</accession>
<name>A0ABS8WSS5_DATST</name>
<dbReference type="EMBL" id="JACEIK010010075">
    <property type="protein sequence ID" value="MCE3214931.1"/>
    <property type="molecule type" value="Genomic_DNA"/>
</dbReference>
<evidence type="ECO:0000313" key="2">
    <source>
        <dbReference type="EMBL" id="MCE3214931.1"/>
    </source>
</evidence>
<reference evidence="2 3" key="1">
    <citation type="journal article" date="2021" name="BMC Genomics">
        <title>Datura genome reveals duplications of psychoactive alkaloid biosynthetic genes and high mutation rate following tissue culture.</title>
        <authorList>
            <person name="Rajewski A."/>
            <person name="Carter-House D."/>
            <person name="Stajich J."/>
            <person name="Litt A."/>
        </authorList>
    </citation>
    <scope>NUCLEOTIDE SEQUENCE [LARGE SCALE GENOMIC DNA]</scope>
    <source>
        <strain evidence="2">AR-01</strain>
    </source>
</reference>
<sequence>MTIDGPPKRIQEISAEGEEPPPEFFVKDTILAGNLGSVPSIEIPVIDLNLLSLDPTSEAYKDEINKLLSALTSWGVFQVVLENYFESRKSVARGVPYVLVKNARTGVGVCRFNKSC</sequence>
<evidence type="ECO:0000313" key="3">
    <source>
        <dbReference type="Proteomes" id="UP000823775"/>
    </source>
</evidence>
<protein>
    <submittedName>
        <fullName evidence="2">Uncharacterized protein</fullName>
    </submittedName>
</protein>
<organism evidence="2 3">
    <name type="scientific">Datura stramonium</name>
    <name type="common">Jimsonweed</name>
    <name type="synonym">Common thornapple</name>
    <dbReference type="NCBI Taxonomy" id="4076"/>
    <lineage>
        <taxon>Eukaryota</taxon>
        <taxon>Viridiplantae</taxon>
        <taxon>Streptophyta</taxon>
        <taxon>Embryophyta</taxon>
        <taxon>Tracheophyta</taxon>
        <taxon>Spermatophyta</taxon>
        <taxon>Magnoliopsida</taxon>
        <taxon>eudicotyledons</taxon>
        <taxon>Gunneridae</taxon>
        <taxon>Pentapetalae</taxon>
        <taxon>asterids</taxon>
        <taxon>lamiids</taxon>
        <taxon>Solanales</taxon>
        <taxon>Solanaceae</taxon>
        <taxon>Solanoideae</taxon>
        <taxon>Datureae</taxon>
        <taxon>Datura</taxon>
    </lineage>
</organism>
<feature type="region of interest" description="Disordered" evidence="1">
    <location>
        <begin position="1"/>
        <end position="22"/>
    </location>
</feature>
<dbReference type="SUPFAM" id="SSF51197">
    <property type="entry name" value="Clavaminate synthase-like"/>
    <property type="match status" value="1"/>
</dbReference>
<dbReference type="Gene3D" id="2.60.120.330">
    <property type="entry name" value="B-lactam Antibiotic, Isopenicillin N Synthase, Chain"/>
    <property type="match status" value="1"/>
</dbReference>
<dbReference type="Proteomes" id="UP000823775">
    <property type="component" value="Unassembled WGS sequence"/>
</dbReference>
<proteinExistence type="predicted"/>
<keyword evidence="3" id="KW-1185">Reference proteome</keyword>
<feature type="compositionally biased region" description="Basic and acidic residues" evidence="1">
    <location>
        <begin position="1"/>
        <end position="11"/>
    </location>
</feature>
<comment type="caution">
    <text evidence="2">The sequence shown here is derived from an EMBL/GenBank/DDBJ whole genome shotgun (WGS) entry which is preliminary data.</text>
</comment>
<evidence type="ECO:0000256" key="1">
    <source>
        <dbReference type="SAM" id="MobiDB-lite"/>
    </source>
</evidence>
<dbReference type="InterPro" id="IPR027443">
    <property type="entry name" value="IPNS-like_sf"/>
</dbReference>
<gene>
    <name evidence="2" type="ORF">HAX54_000284</name>
</gene>